<keyword evidence="7 9" id="KW-0418">Kinase</keyword>
<evidence type="ECO:0000256" key="8">
    <source>
        <dbReference type="ARBA" id="ARBA00022840"/>
    </source>
</evidence>
<dbReference type="Proteomes" id="UP000014074">
    <property type="component" value="Unassembled WGS sequence"/>
</dbReference>
<dbReference type="PANTHER" id="PTHR14456">
    <property type="entry name" value="INOSITOL POLYPHOSPHATE KINASE 1"/>
    <property type="match status" value="1"/>
</dbReference>
<evidence type="ECO:0000256" key="1">
    <source>
        <dbReference type="ARBA" id="ARBA00003979"/>
    </source>
</evidence>
<keyword evidence="6 9" id="KW-0547">Nucleotide-binding</keyword>
<dbReference type="Pfam" id="PF06090">
    <property type="entry name" value="Ins_P5_2-kin"/>
    <property type="match status" value="2"/>
</dbReference>
<name>R8BTQ4_PHAM7</name>
<reference evidence="12" key="1">
    <citation type="journal article" date="2013" name="Genome Announc.">
        <title>Draft genome sequence of the ascomycete Phaeoacremonium aleophilum strain UCR-PA7, a causal agent of the esca disease complex in grapevines.</title>
        <authorList>
            <person name="Blanco-Ulate B."/>
            <person name="Rolshausen P."/>
            <person name="Cantu D."/>
        </authorList>
    </citation>
    <scope>NUCLEOTIDE SEQUENCE [LARGE SCALE GENOMIC DNA]</scope>
    <source>
        <strain evidence="12">UCR-PA7</strain>
    </source>
</reference>
<evidence type="ECO:0000256" key="2">
    <source>
        <dbReference type="ARBA" id="ARBA00008305"/>
    </source>
</evidence>
<dbReference type="OrthoDB" id="272370at2759"/>
<protein>
    <recommendedName>
        <fullName evidence="4 9">Inositol-pentakisphosphate 2-kinase</fullName>
        <ecNumber evidence="3 9">2.7.1.158</ecNumber>
    </recommendedName>
</protein>
<feature type="region of interest" description="Disordered" evidence="10">
    <location>
        <begin position="1"/>
        <end position="20"/>
    </location>
</feature>
<evidence type="ECO:0000256" key="9">
    <source>
        <dbReference type="RuleBase" id="RU364126"/>
    </source>
</evidence>
<comment type="function">
    <text evidence="9">Phosphorylates Ins(1,3,4,5,6)P5 at position 2 to form Ins(1,2,3,4,5,6)P6 (InsP6 or phytate).</text>
</comment>
<dbReference type="EMBL" id="KB932902">
    <property type="protein sequence ID" value="EOO02747.1"/>
    <property type="molecule type" value="Genomic_DNA"/>
</dbReference>
<keyword evidence="12" id="KW-1185">Reference proteome</keyword>
<comment type="similarity">
    <text evidence="2">Belongs to the IPK1 type 1 family.</text>
</comment>
<evidence type="ECO:0000256" key="3">
    <source>
        <dbReference type="ARBA" id="ARBA00012023"/>
    </source>
</evidence>
<dbReference type="GO" id="GO:0005524">
    <property type="term" value="F:ATP binding"/>
    <property type="evidence" value="ECO:0007669"/>
    <property type="project" value="UniProtKB-KW"/>
</dbReference>
<gene>
    <name evidence="11" type="ORF">UCRPA7_1742</name>
</gene>
<dbReference type="GO" id="GO:0032958">
    <property type="term" value="P:inositol phosphate biosynthetic process"/>
    <property type="evidence" value="ECO:0007669"/>
    <property type="project" value="TreeGrafter"/>
</dbReference>
<keyword evidence="5 9" id="KW-0808">Transferase</keyword>
<comment type="function">
    <text evidence="1">Has kinase activity and phosphorylates inositol-1,3,4,5,6-pentakisphosphate (Ins(1,3,4,5,6)P5) to produce 1,2,3,4,5,6-hexakisphosphate (InsP6), also known as phytate.</text>
</comment>
<evidence type="ECO:0000256" key="7">
    <source>
        <dbReference type="ARBA" id="ARBA00022777"/>
    </source>
</evidence>
<keyword evidence="8 9" id="KW-0067">ATP-binding</keyword>
<accession>R8BTQ4</accession>
<dbReference type="eggNOG" id="ENOG502S7VH">
    <property type="taxonomic scope" value="Eukaryota"/>
</dbReference>
<comment type="catalytic activity">
    <reaction evidence="9">
        <text>1D-myo-inositol 1,3,4,5,6-pentakisphosphate + ATP = 1D-myo-inositol hexakisphosphate + ADP + H(+)</text>
        <dbReference type="Rhea" id="RHEA:20313"/>
        <dbReference type="ChEBI" id="CHEBI:15378"/>
        <dbReference type="ChEBI" id="CHEBI:30616"/>
        <dbReference type="ChEBI" id="CHEBI:57733"/>
        <dbReference type="ChEBI" id="CHEBI:58130"/>
        <dbReference type="ChEBI" id="CHEBI:456216"/>
        <dbReference type="EC" id="2.7.1.158"/>
    </reaction>
</comment>
<comment type="domain">
    <text evidence="9">The EXKPK motif is conserved in inositol-pentakisphosphate 2-kinases of both family 1 and 2.</text>
</comment>
<evidence type="ECO:0000256" key="6">
    <source>
        <dbReference type="ARBA" id="ARBA00022741"/>
    </source>
</evidence>
<evidence type="ECO:0000256" key="5">
    <source>
        <dbReference type="ARBA" id="ARBA00022679"/>
    </source>
</evidence>
<dbReference type="GO" id="GO:0005634">
    <property type="term" value="C:nucleus"/>
    <property type="evidence" value="ECO:0007669"/>
    <property type="project" value="TreeGrafter"/>
</dbReference>
<dbReference type="RefSeq" id="XP_007912512.1">
    <property type="nucleotide sequence ID" value="XM_007914321.1"/>
</dbReference>
<dbReference type="GO" id="GO:0035299">
    <property type="term" value="F:inositol-1,3,4,5,6-pentakisphosphate 2-kinase activity"/>
    <property type="evidence" value="ECO:0007669"/>
    <property type="project" value="UniProtKB-EC"/>
</dbReference>
<dbReference type="GeneID" id="19321922"/>
<dbReference type="PANTHER" id="PTHR14456:SF2">
    <property type="entry name" value="INOSITOL-PENTAKISPHOSPHATE 2-KINASE"/>
    <property type="match status" value="1"/>
</dbReference>
<evidence type="ECO:0000313" key="12">
    <source>
        <dbReference type="Proteomes" id="UP000014074"/>
    </source>
</evidence>
<dbReference type="EC" id="2.7.1.158" evidence="3 9"/>
<organism evidence="11 12">
    <name type="scientific">Phaeoacremonium minimum (strain UCR-PA7)</name>
    <name type="common">Esca disease fungus</name>
    <name type="synonym">Togninia minima</name>
    <dbReference type="NCBI Taxonomy" id="1286976"/>
    <lineage>
        <taxon>Eukaryota</taxon>
        <taxon>Fungi</taxon>
        <taxon>Dikarya</taxon>
        <taxon>Ascomycota</taxon>
        <taxon>Pezizomycotina</taxon>
        <taxon>Sordariomycetes</taxon>
        <taxon>Sordariomycetidae</taxon>
        <taxon>Togniniales</taxon>
        <taxon>Togniniaceae</taxon>
        <taxon>Phaeoacremonium</taxon>
    </lineage>
</organism>
<dbReference type="InterPro" id="IPR009286">
    <property type="entry name" value="Ins_P5_2-kin"/>
</dbReference>
<sequence length="320" mass="35685">MSTMGIASGVAEHVQPRPPQLPQDAEAVYVGEGAANVVFAIKLPPTTDTSLANAFQDKLLRVPKAGKGTFPYAEQQAFWESQIKPLFRPGDLVHQSLVRMPEDNGFFVARLNEILHERESQRRDDFVGSQVEDVTYGMLVDDMRSTGDGDIIREFKPKWLAQSPNAPETAIRCRNCAREALRNVEKGKRKPIFCPLNFLASTTEQSWLGAENVLQILRANQVRLDPGGPLNVSAHDAAFQVAMTLRDCTVYLKIPKEPGRGVTAKLGDLDKKNWDIKLDYWRAMEQNLIDGGFYEAKETPLQETDCMLIPPRIGGIYGTN</sequence>
<evidence type="ECO:0000313" key="11">
    <source>
        <dbReference type="EMBL" id="EOO02747.1"/>
    </source>
</evidence>
<dbReference type="HOGENOM" id="CLU_031304_2_0_1"/>
<dbReference type="KEGG" id="tmn:UCRPA7_1742"/>
<evidence type="ECO:0000256" key="10">
    <source>
        <dbReference type="SAM" id="MobiDB-lite"/>
    </source>
</evidence>
<evidence type="ECO:0000256" key="4">
    <source>
        <dbReference type="ARBA" id="ARBA00014846"/>
    </source>
</evidence>
<proteinExistence type="inferred from homology"/>
<dbReference type="AlphaFoldDB" id="R8BTQ4"/>